<dbReference type="InterPro" id="IPR018389">
    <property type="entry name" value="DctP_fam"/>
</dbReference>
<proteinExistence type="inferred from homology"/>
<dbReference type="Proteomes" id="UP001596244">
    <property type="component" value="Unassembled WGS sequence"/>
</dbReference>
<evidence type="ECO:0000256" key="3">
    <source>
        <dbReference type="ARBA" id="ARBA00022729"/>
    </source>
</evidence>
<evidence type="ECO:0000256" key="4">
    <source>
        <dbReference type="SAM" id="SignalP"/>
    </source>
</evidence>
<dbReference type="RefSeq" id="WP_377001651.1">
    <property type="nucleotide sequence ID" value="NZ_JBHSQE010000009.1"/>
</dbReference>
<evidence type="ECO:0000256" key="1">
    <source>
        <dbReference type="ARBA" id="ARBA00009023"/>
    </source>
</evidence>
<name>A0ABW1QC96_9CORY</name>
<evidence type="ECO:0000256" key="2">
    <source>
        <dbReference type="ARBA" id="ARBA00022448"/>
    </source>
</evidence>
<comment type="caution">
    <text evidence="5">The sequence shown here is derived from an EMBL/GenBank/DDBJ whole genome shotgun (WGS) entry which is preliminary data.</text>
</comment>
<comment type="similarity">
    <text evidence="1">Belongs to the bacterial solute-binding protein 7 family.</text>
</comment>
<dbReference type="PANTHER" id="PTHR33376">
    <property type="match status" value="1"/>
</dbReference>
<sequence>MSTIRKIVATATASVLGAMTLAACGDSTTEAADSLEEMDNITLSIADIDPEGGVYNNALKVFMEEVETASDGKITFEMYSAGSLMPGGEMLQGIGSGTADIGRIISFYFPNELPASNWITELGNVKSDSYPHGLIESAMSGQRIHMMDGPVKDEFESNNLVPIVDYPTAQAYDLLCTKPVNSAADAEGLRVRTGGALHVNEVKAMGMVPVDLPVTEMYEGLQRGIVDCAALNLSGHINYSLWEVAPYYVPTAMSQLNAMPVVINKDTWDSLPPEAQQILRDAGTTSLTSLLDEFVSIYKRFAVEGPADHKIQFQDSSELDAKLLAFQEERVEKAKNSAPSGVDAPALISEIENSNTHWRGVLENEVKLPVADRDPKAIQDSYIEAGDLDLTPLWSDIEEYDFSG</sequence>
<dbReference type="CDD" id="cd13666">
    <property type="entry name" value="PBP2_TRAP_DctP_like_1"/>
    <property type="match status" value="1"/>
</dbReference>
<feature type="chain" id="PRO_5045967897" evidence="4">
    <location>
        <begin position="23"/>
        <end position="404"/>
    </location>
</feature>
<dbReference type="PANTHER" id="PTHR33376:SF7">
    <property type="entry name" value="C4-DICARBOXYLATE-BINDING PROTEIN DCTB"/>
    <property type="match status" value="1"/>
</dbReference>
<reference evidence="6" key="1">
    <citation type="journal article" date="2019" name="Int. J. Syst. Evol. Microbiol.">
        <title>The Global Catalogue of Microorganisms (GCM) 10K type strain sequencing project: providing services to taxonomists for standard genome sequencing and annotation.</title>
        <authorList>
            <consortium name="The Broad Institute Genomics Platform"/>
            <consortium name="The Broad Institute Genome Sequencing Center for Infectious Disease"/>
            <person name="Wu L."/>
            <person name="Ma J."/>
        </authorList>
    </citation>
    <scope>NUCLEOTIDE SEQUENCE [LARGE SCALE GENOMIC DNA]</scope>
    <source>
        <strain evidence="6">CCUG 51943</strain>
    </source>
</reference>
<dbReference type="NCBIfam" id="NF037995">
    <property type="entry name" value="TRAP_S1"/>
    <property type="match status" value="1"/>
</dbReference>
<feature type="signal peptide" evidence="4">
    <location>
        <begin position="1"/>
        <end position="22"/>
    </location>
</feature>
<evidence type="ECO:0000313" key="5">
    <source>
        <dbReference type="EMBL" id="MFC6147011.1"/>
    </source>
</evidence>
<keyword evidence="2" id="KW-0813">Transport</keyword>
<dbReference type="PROSITE" id="PS51257">
    <property type="entry name" value="PROKAR_LIPOPROTEIN"/>
    <property type="match status" value="1"/>
</dbReference>
<gene>
    <name evidence="5" type="ORF">ACFPUZ_09360</name>
</gene>
<organism evidence="5 6">
    <name type="scientific">Corynebacterium nasicanis</name>
    <dbReference type="NCBI Taxonomy" id="1448267"/>
    <lineage>
        <taxon>Bacteria</taxon>
        <taxon>Bacillati</taxon>
        <taxon>Actinomycetota</taxon>
        <taxon>Actinomycetes</taxon>
        <taxon>Mycobacteriales</taxon>
        <taxon>Corynebacteriaceae</taxon>
        <taxon>Corynebacterium</taxon>
    </lineage>
</organism>
<evidence type="ECO:0000313" key="6">
    <source>
        <dbReference type="Proteomes" id="UP001596244"/>
    </source>
</evidence>
<keyword evidence="3 4" id="KW-0732">Signal</keyword>
<protein>
    <submittedName>
        <fullName evidence="5">C4-dicarboxylate TRAP transporter substrate-binding protein</fullName>
    </submittedName>
</protein>
<dbReference type="Gene3D" id="3.40.190.170">
    <property type="entry name" value="Bacterial extracellular solute-binding protein, family 7"/>
    <property type="match status" value="1"/>
</dbReference>
<dbReference type="Pfam" id="PF03480">
    <property type="entry name" value="DctP"/>
    <property type="match status" value="1"/>
</dbReference>
<dbReference type="InterPro" id="IPR038404">
    <property type="entry name" value="TRAP_DctP_sf"/>
</dbReference>
<dbReference type="EMBL" id="JBHSQE010000009">
    <property type="protein sequence ID" value="MFC6147011.1"/>
    <property type="molecule type" value="Genomic_DNA"/>
</dbReference>
<keyword evidence="6" id="KW-1185">Reference proteome</keyword>
<accession>A0ABW1QC96</accession>